<dbReference type="EMBL" id="CP001978">
    <property type="protein sequence ID" value="ADP98491.1"/>
    <property type="molecule type" value="Genomic_DNA"/>
</dbReference>
<evidence type="ECO:0000313" key="2">
    <source>
        <dbReference type="Proteomes" id="UP000007077"/>
    </source>
</evidence>
<reference evidence="2" key="2">
    <citation type="submission" date="2010-02" db="EMBL/GenBank/DDBJ databases">
        <title>Complete genome sequence of Marinobacter adhaerens type strain (HP15).</title>
        <authorList>
            <person name="Gaerdes A.A.M."/>
            <person name="Kaeppel E."/>
            <person name="Shezad A."/>
            <person name="Seebah S."/>
            <person name="Teeling H."/>
            <person name="Yarza P."/>
            <person name="Gloeckner F.O."/>
            <person name="Ullrich M.S."/>
        </authorList>
    </citation>
    <scope>NUCLEOTIDE SEQUENCE [LARGE SCALE GENOMIC DNA]</scope>
    <source>
        <strain evidence="2">DSM 23420 / HP15</strain>
    </source>
</reference>
<proteinExistence type="predicted"/>
<evidence type="ECO:0000313" key="1">
    <source>
        <dbReference type="EMBL" id="ADP98491.1"/>
    </source>
</evidence>
<dbReference type="STRING" id="225937.HP15_2727"/>
<dbReference type="KEGG" id="mad:HP15_2727"/>
<gene>
    <name evidence="1" type="ordered locus">HP15_2727</name>
</gene>
<sequence length="36" mass="4059">MGALAAVIVWLNRETMFTRKYCIIEVVPQKTAPNPP</sequence>
<dbReference type="HOGENOM" id="CLU_3356973_0_0_6"/>
<name>E4PKL5_MARAH</name>
<accession>E4PKL5</accession>
<reference evidence="1 2" key="1">
    <citation type="journal article" date="2010" name="Stand. Genomic Sci.">
        <title>Complete genome sequence of Marinobacter adhaerens type strain (HP15), a diatom-interacting marine microorganism.</title>
        <authorList>
            <person name="Gardes A."/>
            <person name="Kaeppel E."/>
            <person name="Shehzad A."/>
            <person name="Seebah S."/>
            <person name="Teeling H."/>
            <person name="Yarza P."/>
            <person name="Glockner F.O."/>
            <person name="Grossart H.P."/>
            <person name="Ullrich M.S."/>
        </authorList>
    </citation>
    <scope>NUCLEOTIDE SEQUENCE [LARGE SCALE GENOMIC DNA]</scope>
    <source>
        <strain evidence="2">DSM 23420 / HP15</strain>
    </source>
</reference>
<organism evidence="1 2">
    <name type="scientific">Marinobacter adhaerens (strain DSM 23420 / HP15)</name>
    <dbReference type="NCBI Taxonomy" id="225937"/>
    <lineage>
        <taxon>Bacteria</taxon>
        <taxon>Pseudomonadati</taxon>
        <taxon>Pseudomonadota</taxon>
        <taxon>Gammaproteobacteria</taxon>
        <taxon>Pseudomonadales</taxon>
        <taxon>Marinobacteraceae</taxon>
        <taxon>Marinobacter</taxon>
    </lineage>
</organism>
<dbReference type="AlphaFoldDB" id="E4PKL5"/>
<dbReference type="Proteomes" id="UP000007077">
    <property type="component" value="Chromosome"/>
</dbReference>
<protein>
    <submittedName>
        <fullName evidence="1">Uncharacterized protein</fullName>
    </submittedName>
</protein>